<organism evidence="5 7">
    <name type="scientific">Loofah witches'-broom phytoplasma</name>
    <dbReference type="NCBI Taxonomy" id="35773"/>
    <lineage>
        <taxon>Bacteria</taxon>
        <taxon>Bacillati</taxon>
        <taxon>Mycoplasmatota</taxon>
        <taxon>Mollicutes</taxon>
        <taxon>Acholeplasmatales</taxon>
        <taxon>Acholeplasmataceae</taxon>
        <taxon>Candidatus Phytoplasma</taxon>
        <taxon>16SrVIII (Loofah witches'-broom group)</taxon>
    </lineage>
</organism>
<comment type="similarity">
    <text evidence="1">Belongs to the type-I restriction system S methylase family.</text>
</comment>
<dbReference type="Proteomes" id="UP000672038">
    <property type="component" value="Chromosome"/>
</dbReference>
<dbReference type="Pfam" id="PF01420">
    <property type="entry name" value="Methylase_S"/>
    <property type="match status" value="1"/>
</dbReference>
<evidence type="ECO:0000256" key="1">
    <source>
        <dbReference type="ARBA" id="ARBA00010923"/>
    </source>
</evidence>
<name>A0A975IMB2_LOWBP</name>
<gene>
    <name evidence="5" type="primary">hsdS</name>
    <name evidence="5" type="ORF">LFWB_3760</name>
    <name evidence="6" type="ORF">LFWB_3890</name>
</gene>
<protein>
    <submittedName>
        <fullName evidence="5">Type I restriction enzyme subunit S</fullName>
    </submittedName>
</protein>
<evidence type="ECO:0000313" key="7">
    <source>
        <dbReference type="Proteomes" id="UP000672038"/>
    </source>
</evidence>
<evidence type="ECO:0000256" key="3">
    <source>
        <dbReference type="ARBA" id="ARBA00023125"/>
    </source>
</evidence>
<reference evidence="5" key="1">
    <citation type="submission" date="2020-06" db="EMBL/GenBank/DDBJ databases">
        <title>Complete genome sequence of Candidatus Phytoplasma luffae NCHU2019.</title>
        <authorList>
            <person name="Cho S.-T."/>
            <person name="Tan C.-M."/>
            <person name="Li J.-R."/>
            <person name="Chien Y.-Y."/>
            <person name="Chiu Y.-C."/>
            <person name="Yang J.-Y."/>
            <person name="Kuo C.-H."/>
        </authorList>
    </citation>
    <scope>NUCLEOTIDE SEQUENCE</scope>
    <source>
        <strain evidence="5">NCHU2019</strain>
    </source>
</reference>
<dbReference type="AlphaFoldDB" id="A0A975IMB2"/>
<dbReference type="GO" id="GO:0009307">
    <property type="term" value="P:DNA restriction-modification system"/>
    <property type="evidence" value="ECO:0007669"/>
    <property type="project" value="UniProtKB-KW"/>
</dbReference>
<dbReference type="InterPro" id="IPR044946">
    <property type="entry name" value="Restrct_endonuc_typeI_TRD_sf"/>
</dbReference>
<dbReference type="InterPro" id="IPR000055">
    <property type="entry name" value="Restrct_endonuc_typeI_TRD"/>
</dbReference>
<accession>A0A975IMB2</accession>
<dbReference type="EMBL" id="CP054393">
    <property type="protein sequence ID" value="QTX02957.1"/>
    <property type="molecule type" value="Genomic_DNA"/>
</dbReference>
<evidence type="ECO:0000256" key="2">
    <source>
        <dbReference type="ARBA" id="ARBA00022747"/>
    </source>
</evidence>
<dbReference type="KEGG" id="pluf:LFWB_3760"/>
<evidence type="ECO:0000313" key="5">
    <source>
        <dbReference type="EMBL" id="QTX02944.1"/>
    </source>
</evidence>
<feature type="domain" description="Type I restriction modification DNA specificity" evidence="4">
    <location>
        <begin position="3"/>
        <end position="95"/>
    </location>
</feature>
<keyword evidence="7" id="KW-1185">Reference proteome</keyword>
<proteinExistence type="inferred from homology"/>
<dbReference type="GO" id="GO:0003677">
    <property type="term" value="F:DNA binding"/>
    <property type="evidence" value="ECO:0007669"/>
    <property type="project" value="UniProtKB-KW"/>
</dbReference>
<keyword evidence="2" id="KW-0680">Restriction system</keyword>
<sequence>MTRKQFIANGNYPVVGGGFKYCNYYNQMNTPEDTITISRSGSCGSICYYERPFYFTNSAFKLTKPKQEKINYFYLFTFLKQHENKIKKLGRGAGVEHLKQ</sequence>
<evidence type="ECO:0000313" key="6">
    <source>
        <dbReference type="EMBL" id="QTX02957.1"/>
    </source>
</evidence>
<dbReference type="KEGG" id="pluf:LFWB_3890"/>
<evidence type="ECO:0000259" key="4">
    <source>
        <dbReference type="Pfam" id="PF01420"/>
    </source>
</evidence>
<dbReference type="Gene3D" id="3.90.220.20">
    <property type="entry name" value="DNA methylase specificity domains"/>
    <property type="match status" value="1"/>
</dbReference>
<dbReference type="EMBL" id="CP054393">
    <property type="protein sequence ID" value="QTX02944.1"/>
    <property type="molecule type" value="Genomic_DNA"/>
</dbReference>
<dbReference type="SUPFAM" id="SSF116734">
    <property type="entry name" value="DNA methylase specificity domain"/>
    <property type="match status" value="1"/>
</dbReference>
<keyword evidence="3" id="KW-0238">DNA-binding</keyword>